<dbReference type="RefSeq" id="WP_146153366.1">
    <property type="nucleotide sequence ID" value="NZ_CAKZHR010000019.1"/>
</dbReference>
<dbReference type="Proteomes" id="UP001246473">
    <property type="component" value="Unassembled WGS sequence"/>
</dbReference>
<name>A0AAP5Q8S1_9BURK</name>
<evidence type="ECO:0000313" key="1">
    <source>
        <dbReference type="EMBL" id="MDT8838779.1"/>
    </source>
</evidence>
<evidence type="ECO:0008006" key="3">
    <source>
        <dbReference type="Google" id="ProtNLM"/>
    </source>
</evidence>
<accession>A0AAP5Q8S1</accession>
<gene>
    <name evidence="1" type="ORF">ParKJ_15285</name>
</gene>
<dbReference type="EMBL" id="JANSLM010000004">
    <property type="protein sequence ID" value="MDT8838779.1"/>
    <property type="molecule type" value="Genomic_DNA"/>
</dbReference>
<evidence type="ECO:0000313" key="2">
    <source>
        <dbReference type="Proteomes" id="UP001246473"/>
    </source>
</evidence>
<comment type="caution">
    <text evidence="1">The sequence shown here is derived from an EMBL/GenBank/DDBJ whole genome shotgun (WGS) entry which is preliminary data.</text>
</comment>
<proteinExistence type="predicted"/>
<dbReference type="SUPFAM" id="SSF117856">
    <property type="entry name" value="AF0104/ALDC/Ptd012-like"/>
    <property type="match status" value="1"/>
</dbReference>
<protein>
    <recommendedName>
        <fullName evidence="3">PPC domain-containing protein</fullName>
    </recommendedName>
</protein>
<sequence>MTSKTEAFRHPGAAAHPRVLATVVREPRELRVEIPSGCNAGTVLRDLMMHHGFCGATGRICSGSARALQYHVVIKAAQGERPYIYGTPNMENDEVALLHGAVTIGKDRAGSVALHCHGAFVGGDGRLHGGHVILDRLEVGREPLVLRLCAFAHGGFTQYVDEETRYTLFGPTVEDAA</sequence>
<dbReference type="Gene3D" id="3.30.1330.80">
    <property type="entry name" value="Hypothetical protein, similar to alpha- acetolactate decarboxylase, domain 2"/>
    <property type="match status" value="1"/>
</dbReference>
<dbReference type="AlphaFoldDB" id="A0AAP5Q8S1"/>
<organism evidence="1 2">
    <name type="scientific">Paraburkholderia fungorum</name>
    <dbReference type="NCBI Taxonomy" id="134537"/>
    <lineage>
        <taxon>Bacteria</taxon>
        <taxon>Pseudomonadati</taxon>
        <taxon>Pseudomonadota</taxon>
        <taxon>Betaproteobacteria</taxon>
        <taxon>Burkholderiales</taxon>
        <taxon>Burkholderiaceae</taxon>
        <taxon>Paraburkholderia</taxon>
    </lineage>
</organism>
<reference evidence="1" key="1">
    <citation type="submission" date="2022-08" db="EMBL/GenBank/DDBJ databases">
        <authorList>
            <person name="Kim S.-J."/>
        </authorList>
    </citation>
    <scope>NUCLEOTIDE SEQUENCE</scope>
    <source>
        <strain evidence="1">KJ</strain>
    </source>
</reference>